<evidence type="ECO:0000313" key="3">
    <source>
        <dbReference type="Proteomes" id="UP000321055"/>
    </source>
</evidence>
<dbReference type="EMBL" id="SSFX01000025">
    <property type="protein sequence ID" value="TXI29872.1"/>
    <property type="molecule type" value="Genomic_DNA"/>
</dbReference>
<reference evidence="2 3" key="1">
    <citation type="submission" date="2018-09" db="EMBL/GenBank/DDBJ databases">
        <title>Metagenome Assembled Genomes from an Advanced Water Purification Facility.</title>
        <authorList>
            <person name="Stamps B.W."/>
            <person name="Spear J.R."/>
        </authorList>
    </citation>
    <scope>NUCLEOTIDE SEQUENCE [LARGE SCALE GENOMIC DNA]</scope>
    <source>
        <strain evidence="2">Bin_54_1</strain>
    </source>
</reference>
<evidence type="ECO:0000313" key="2">
    <source>
        <dbReference type="EMBL" id="TXI29872.1"/>
    </source>
</evidence>
<accession>A0A5C7VZD7</accession>
<organism evidence="2 3">
    <name type="scientific">Nitrosomonas oligotropha</name>
    <dbReference type="NCBI Taxonomy" id="42354"/>
    <lineage>
        <taxon>Bacteria</taxon>
        <taxon>Pseudomonadati</taxon>
        <taxon>Pseudomonadota</taxon>
        <taxon>Betaproteobacteria</taxon>
        <taxon>Nitrosomonadales</taxon>
        <taxon>Nitrosomonadaceae</taxon>
        <taxon>Nitrosomonas</taxon>
    </lineage>
</organism>
<name>A0A5C7VZD7_9PROT</name>
<dbReference type="AlphaFoldDB" id="A0A5C7VZD7"/>
<feature type="region of interest" description="Disordered" evidence="1">
    <location>
        <begin position="1"/>
        <end position="28"/>
    </location>
</feature>
<proteinExistence type="predicted"/>
<gene>
    <name evidence="2" type="ORF">E6Q60_03285</name>
</gene>
<sequence>MQQLLLDILPPPSPALENFQPGKNAELL</sequence>
<dbReference type="Proteomes" id="UP000321055">
    <property type="component" value="Unassembled WGS sequence"/>
</dbReference>
<comment type="caution">
    <text evidence="2">The sequence shown here is derived from an EMBL/GenBank/DDBJ whole genome shotgun (WGS) entry which is preliminary data.</text>
</comment>
<feature type="non-terminal residue" evidence="2">
    <location>
        <position position="28"/>
    </location>
</feature>
<evidence type="ECO:0000256" key="1">
    <source>
        <dbReference type="SAM" id="MobiDB-lite"/>
    </source>
</evidence>
<protein>
    <submittedName>
        <fullName evidence="2">DnaA regulatory inactivator Hda</fullName>
    </submittedName>
</protein>